<feature type="compositionally biased region" description="Pro residues" evidence="1">
    <location>
        <begin position="218"/>
        <end position="232"/>
    </location>
</feature>
<dbReference type="Proteomes" id="UP001492380">
    <property type="component" value="Unassembled WGS sequence"/>
</dbReference>
<feature type="region of interest" description="Disordered" evidence="1">
    <location>
        <begin position="218"/>
        <end position="257"/>
    </location>
</feature>
<feature type="compositionally biased region" description="Polar residues" evidence="1">
    <location>
        <begin position="234"/>
        <end position="244"/>
    </location>
</feature>
<dbReference type="InterPro" id="IPR057559">
    <property type="entry name" value="SAM_6"/>
</dbReference>
<feature type="region of interest" description="Disordered" evidence="1">
    <location>
        <begin position="543"/>
        <end position="568"/>
    </location>
</feature>
<organism evidence="4 5">
    <name type="scientific">Phyllosticta capitalensis</name>
    <dbReference type="NCBI Taxonomy" id="121624"/>
    <lineage>
        <taxon>Eukaryota</taxon>
        <taxon>Fungi</taxon>
        <taxon>Dikarya</taxon>
        <taxon>Ascomycota</taxon>
        <taxon>Pezizomycotina</taxon>
        <taxon>Dothideomycetes</taxon>
        <taxon>Dothideomycetes incertae sedis</taxon>
        <taxon>Botryosphaeriales</taxon>
        <taxon>Phyllostictaceae</taxon>
        <taxon>Phyllosticta</taxon>
    </lineage>
</organism>
<evidence type="ECO:0000259" key="3">
    <source>
        <dbReference type="Pfam" id="PF23395"/>
    </source>
</evidence>
<evidence type="ECO:0000313" key="4">
    <source>
        <dbReference type="EMBL" id="KAK8235899.1"/>
    </source>
</evidence>
<protein>
    <submittedName>
        <fullName evidence="4">Uncharacterized protein</fullName>
    </submittedName>
</protein>
<feature type="compositionally biased region" description="Polar residues" evidence="1">
    <location>
        <begin position="641"/>
        <end position="650"/>
    </location>
</feature>
<feature type="region of interest" description="Disordered" evidence="1">
    <location>
        <begin position="346"/>
        <end position="366"/>
    </location>
</feature>
<dbReference type="InterPro" id="IPR055528">
    <property type="entry name" value="DUF7102"/>
</dbReference>
<feature type="compositionally biased region" description="Low complexity" evidence="1">
    <location>
        <begin position="246"/>
        <end position="257"/>
    </location>
</feature>
<sequence length="960" mass="106883">MARHNQAPSVVDYARFHGLASNYLADGPLEPDSLPRAPPFLNQELADPPNAAKIEWPEEFQLNERLELDMLGAKALAFACRAPPLPAVTEPSVEVGLHRVRNIKVELPVLRSDNELDMVKFMRRKEKALSKFKFPLEELNDEEDEGLTWPKKCWERLEQIHKQLESEKLQMTRTDFLYFQSCLKDEFTDADQDLMVNQVLKEAEDKIIRIPFAEPVTPPILPMDPPLNPFPDPRSSSPTNQLEYPSSDSNSAAAEAQALEDQLMEQDTLIPPEGAQFDPVLYDEPDPELLDIFSTLTDEAPRKKRRAEDLKVEVPLTPLSSHPSSTEKNQKTVAFAEDLTQYISVTPTRQSEKDEDLPSDFLHPDDKMEDDQDYDAFFRDEVAPIADRVALRTEQEQLSEVDTLRRVEVPLMNFSLPGPPWEMYGGTNLDAQRQLLKECAREKLNLVSRDQITSLDAKLKWNPFVSERARTVVNEELRYDKELSAFMRDMTLGKVVQPEDLAWKPDGLRILDNLYEEEEDQPVSVEPGDDIESIVRKRKIEMLESGPPPMGEPLTKQHLPSQPQSRPKALEADIKELVKKAGAPAPTPAPAQTAFGSMFGSIFSASTSLSAFMKVHSGIVVPPPAQHKSRLAEPAPPQQEPFRQSFPTAESKQEPLISLPEILNPASFVLSTHLSTHQRSLVTKIQSLYPKATLIERSPLPPLPPLFPDQPPMQTKHPEPLPAMLLAPSTALLLPTFTALAQRPLPGSKPTPNNFFPLQLARVAQRCERVFVGVWRGSHSPSSNGADATASLSEGEALALAELSGRATQLDSDVEVAFVPGGSGDGEEALARWIVRLMARFGEQPTGQEREGRRNDAASAAGLQLLQDETLWEQLLRRAGMDAFAAQVVLDALKKQKDEEDPTSSDSGEKKSQGPKNAGLAAFLLMDHEERVKRFGGAMGGRRVLDRMGQVLDQGWVSAG</sequence>
<accession>A0ABR1YRF9</accession>
<evidence type="ECO:0000313" key="5">
    <source>
        <dbReference type="Proteomes" id="UP001492380"/>
    </source>
</evidence>
<feature type="domain" description="DUF7102" evidence="2">
    <location>
        <begin position="667"/>
        <end position="842"/>
    </location>
</feature>
<evidence type="ECO:0000259" key="2">
    <source>
        <dbReference type="Pfam" id="PF23394"/>
    </source>
</evidence>
<evidence type="ECO:0000256" key="1">
    <source>
        <dbReference type="SAM" id="MobiDB-lite"/>
    </source>
</evidence>
<comment type="caution">
    <text evidence="4">The sequence shown here is derived from an EMBL/GenBank/DDBJ whole genome shotgun (WGS) entry which is preliminary data.</text>
</comment>
<keyword evidence="5" id="KW-1185">Reference proteome</keyword>
<feature type="region of interest" description="Disordered" evidence="1">
    <location>
        <begin position="895"/>
        <end position="916"/>
    </location>
</feature>
<dbReference type="EMBL" id="JBBWRZ010000005">
    <property type="protein sequence ID" value="KAK8235899.1"/>
    <property type="molecule type" value="Genomic_DNA"/>
</dbReference>
<dbReference type="Pfam" id="PF23395">
    <property type="entry name" value="SAM_6"/>
    <property type="match status" value="1"/>
</dbReference>
<proteinExistence type="predicted"/>
<dbReference type="Pfam" id="PF23394">
    <property type="entry name" value="DUF7102"/>
    <property type="match status" value="1"/>
</dbReference>
<reference evidence="4 5" key="1">
    <citation type="submission" date="2024-04" db="EMBL/GenBank/DDBJ databases">
        <title>Phyllosticta paracitricarpa is synonymous to the EU quarantine fungus P. citricarpa based on phylogenomic analyses.</title>
        <authorList>
            <consortium name="Lawrence Berkeley National Laboratory"/>
            <person name="Van Ingen-Buijs V.A."/>
            <person name="Van Westerhoven A.C."/>
            <person name="Haridas S."/>
            <person name="Skiadas P."/>
            <person name="Martin F."/>
            <person name="Groenewald J.Z."/>
            <person name="Crous P.W."/>
            <person name="Seidl M.F."/>
        </authorList>
    </citation>
    <scope>NUCLEOTIDE SEQUENCE [LARGE SCALE GENOMIC DNA]</scope>
    <source>
        <strain evidence="4 5">CBS 123374</strain>
    </source>
</reference>
<gene>
    <name evidence="4" type="ORF">HDK90DRAFT_533985</name>
</gene>
<feature type="domain" description="SAM-like" evidence="3">
    <location>
        <begin position="866"/>
        <end position="952"/>
    </location>
</feature>
<name>A0ABR1YRF9_9PEZI</name>
<feature type="region of interest" description="Disordered" evidence="1">
    <location>
        <begin position="624"/>
        <end position="653"/>
    </location>
</feature>